<keyword evidence="5" id="KW-1133">Transmembrane helix</keyword>
<keyword evidence="5" id="KW-0472">Membrane</keyword>
<feature type="domain" description="Solute-binding protein family 5" evidence="7">
    <location>
        <begin position="80"/>
        <end position="459"/>
    </location>
</feature>
<dbReference type="Gene3D" id="3.10.105.10">
    <property type="entry name" value="Dipeptide-binding Protein, Domain 3"/>
    <property type="match status" value="1"/>
</dbReference>
<dbReference type="PIRSF" id="PIRSF002741">
    <property type="entry name" value="MppA"/>
    <property type="match status" value="1"/>
</dbReference>
<evidence type="ECO:0000256" key="4">
    <source>
        <dbReference type="ARBA" id="ARBA00022729"/>
    </source>
</evidence>
<evidence type="ECO:0000256" key="2">
    <source>
        <dbReference type="ARBA" id="ARBA00005695"/>
    </source>
</evidence>
<keyword evidence="3" id="KW-0813">Transport</keyword>
<dbReference type="RefSeq" id="WP_380756774.1">
    <property type="nucleotide sequence ID" value="NZ_JBHSRF010000037.1"/>
</dbReference>
<keyword evidence="4 6" id="KW-0732">Signal</keyword>
<dbReference type="EMBL" id="JBHSRF010000037">
    <property type="protein sequence ID" value="MFC6084089.1"/>
    <property type="molecule type" value="Genomic_DNA"/>
</dbReference>
<keyword evidence="5" id="KW-0812">Transmembrane</keyword>
<protein>
    <submittedName>
        <fullName evidence="8">ABC transporter substrate-binding protein</fullName>
    </submittedName>
</protein>
<evidence type="ECO:0000256" key="5">
    <source>
        <dbReference type="SAM" id="Phobius"/>
    </source>
</evidence>
<dbReference type="InterPro" id="IPR000914">
    <property type="entry name" value="SBP_5_dom"/>
</dbReference>
<name>A0ABW1NN40_9ACTN</name>
<evidence type="ECO:0000256" key="1">
    <source>
        <dbReference type="ARBA" id="ARBA00004196"/>
    </source>
</evidence>
<proteinExistence type="inferred from homology"/>
<organism evidence="8 9">
    <name type="scientific">Sphaerisporangium aureirubrum</name>
    <dbReference type="NCBI Taxonomy" id="1544736"/>
    <lineage>
        <taxon>Bacteria</taxon>
        <taxon>Bacillati</taxon>
        <taxon>Actinomycetota</taxon>
        <taxon>Actinomycetes</taxon>
        <taxon>Streptosporangiales</taxon>
        <taxon>Streptosporangiaceae</taxon>
        <taxon>Sphaerisporangium</taxon>
    </lineage>
</organism>
<evidence type="ECO:0000259" key="7">
    <source>
        <dbReference type="Pfam" id="PF00496"/>
    </source>
</evidence>
<gene>
    <name evidence="8" type="ORF">ACFP1K_23210</name>
</gene>
<feature type="chain" id="PRO_5045653777" evidence="6">
    <location>
        <begin position="25"/>
        <end position="612"/>
    </location>
</feature>
<keyword evidence="9" id="KW-1185">Reference proteome</keyword>
<sequence length="612" mass="66646">MIRAALALIAFVVMTGAAALPASAQSPGPAATPGKKVFTVGILSDVDSANPFTGIVVEAYEIWGMAYDTLTGYSAKDFSPVPALAESWTEAPDRKSWTYKIRSGVKWTDGKPLTAADAAYTFNRIIDGEYEQTNFGSYVVNITKAEAPDDTTLILHVKNPTPIMARLAVPILPEHIWKDIDQKEVKSFSNEPEPGAVIVGSGPFQLAERKKGQFLRMVANKSYWRGAPKIDEVVFRVFTNADAEAQALTRGEIDYAYDLQANVYNSLKNKPGITTRAAEYTGFNEVAFNTGAALADGTPIGDGSEALKDKRVRLAISRAIDRTTLVNRVLDGNGEPADTIIPPIYSLLKYTPQAPQGFDPAEAGRLLDEAGYTKGADGMREKGGKKLSLRLFTRQESNESQTSGEFVKGWLKDVGVDVKLKVVSEDALTEIIGRGEFDMFEWGWVVEPDPDYQLSVMTCGKRSYKDGDAIYADLSDSFYCNPEYDKLYQAQSVETDAAARAGIVKRMQQMVYDDAPYAVTYYYRDNVAYRSDRWTGFVAQPDPDGSLLFQYGTYSYLSIQPVTAPAKQGASAAAQGSGTGLYLGIGAAVLVAGAAAILLTRRRRAASADERE</sequence>
<evidence type="ECO:0000256" key="3">
    <source>
        <dbReference type="ARBA" id="ARBA00022448"/>
    </source>
</evidence>
<comment type="similarity">
    <text evidence="2">Belongs to the bacterial solute-binding protein 5 family.</text>
</comment>
<evidence type="ECO:0000313" key="8">
    <source>
        <dbReference type="EMBL" id="MFC6084089.1"/>
    </source>
</evidence>
<reference evidence="9" key="1">
    <citation type="journal article" date="2019" name="Int. J. Syst. Evol. Microbiol.">
        <title>The Global Catalogue of Microorganisms (GCM) 10K type strain sequencing project: providing services to taxonomists for standard genome sequencing and annotation.</title>
        <authorList>
            <consortium name="The Broad Institute Genomics Platform"/>
            <consortium name="The Broad Institute Genome Sequencing Center for Infectious Disease"/>
            <person name="Wu L."/>
            <person name="Ma J."/>
        </authorList>
    </citation>
    <scope>NUCLEOTIDE SEQUENCE [LARGE SCALE GENOMIC DNA]</scope>
    <source>
        <strain evidence="9">JCM 30346</strain>
    </source>
</reference>
<evidence type="ECO:0000313" key="9">
    <source>
        <dbReference type="Proteomes" id="UP001596137"/>
    </source>
</evidence>
<feature type="transmembrane region" description="Helical" evidence="5">
    <location>
        <begin position="580"/>
        <end position="599"/>
    </location>
</feature>
<accession>A0ABW1NN40</accession>
<dbReference type="Proteomes" id="UP001596137">
    <property type="component" value="Unassembled WGS sequence"/>
</dbReference>
<comment type="subcellular location">
    <subcellularLocation>
        <location evidence="1">Cell envelope</location>
    </subcellularLocation>
</comment>
<dbReference type="Gene3D" id="3.40.190.10">
    <property type="entry name" value="Periplasmic binding protein-like II"/>
    <property type="match status" value="1"/>
</dbReference>
<dbReference type="SUPFAM" id="SSF53850">
    <property type="entry name" value="Periplasmic binding protein-like II"/>
    <property type="match status" value="1"/>
</dbReference>
<evidence type="ECO:0000256" key="6">
    <source>
        <dbReference type="SAM" id="SignalP"/>
    </source>
</evidence>
<dbReference type="PANTHER" id="PTHR30290:SF10">
    <property type="entry name" value="PERIPLASMIC OLIGOPEPTIDE-BINDING PROTEIN-RELATED"/>
    <property type="match status" value="1"/>
</dbReference>
<dbReference type="CDD" id="cd00995">
    <property type="entry name" value="PBP2_NikA_DppA_OppA_like"/>
    <property type="match status" value="1"/>
</dbReference>
<feature type="signal peptide" evidence="6">
    <location>
        <begin position="1"/>
        <end position="24"/>
    </location>
</feature>
<comment type="caution">
    <text evidence="8">The sequence shown here is derived from an EMBL/GenBank/DDBJ whole genome shotgun (WGS) entry which is preliminary data.</text>
</comment>
<dbReference type="PANTHER" id="PTHR30290">
    <property type="entry name" value="PERIPLASMIC BINDING COMPONENT OF ABC TRANSPORTER"/>
    <property type="match status" value="1"/>
</dbReference>
<dbReference type="InterPro" id="IPR039424">
    <property type="entry name" value="SBP_5"/>
</dbReference>
<dbReference type="InterPro" id="IPR030678">
    <property type="entry name" value="Peptide/Ni-bd"/>
</dbReference>
<dbReference type="Pfam" id="PF00496">
    <property type="entry name" value="SBP_bac_5"/>
    <property type="match status" value="1"/>
</dbReference>